<evidence type="ECO:0000256" key="5">
    <source>
        <dbReference type="SAM" id="Phobius"/>
    </source>
</evidence>
<gene>
    <name evidence="6" type="ORF">O9H85_33400</name>
</gene>
<feature type="transmembrane region" description="Helical" evidence="5">
    <location>
        <begin position="12"/>
        <end position="33"/>
    </location>
</feature>
<dbReference type="InterPro" id="IPR035906">
    <property type="entry name" value="MetI-like_sf"/>
</dbReference>
<evidence type="ECO:0000256" key="1">
    <source>
        <dbReference type="ARBA" id="ARBA00004141"/>
    </source>
</evidence>
<evidence type="ECO:0000256" key="2">
    <source>
        <dbReference type="ARBA" id="ARBA00022692"/>
    </source>
</evidence>
<sequence>MRLGWYKKLVQTIVYLPHFLHWVIIGGLILLIFSQQKGIVNHFVAGWSGKPFPFLYNETSWMTIFVASGIWKSAVSGAVRASVRAYANRPSRRGKRCSTNRRWAATA</sequence>
<comment type="caution">
    <text evidence="6">The sequence shown here is derived from an EMBL/GenBank/DDBJ whole genome shotgun (WGS) entry which is preliminary data.</text>
</comment>
<dbReference type="Gene3D" id="1.10.3720.10">
    <property type="entry name" value="MetI-like"/>
    <property type="match status" value="1"/>
</dbReference>
<dbReference type="RefSeq" id="WP_269885695.1">
    <property type="nucleotide sequence ID" value="NZ_JAQAGZ010000032.1"/>
</dbReference>
<keyword evidence="2 5" id="KW-0812">Transmembrane</keyword>
<dbReference type="SUPFAM" id="SSF161098">
    <property type="entry name" value="MetI-like"/>
    <property type="match status" value="1"/>
</dbReference>
<evidence type="ECO:0000313" key="6">
    <source>
        <dbReference type="EMBL" id="MCZ8517164.1"/>
    </source>
</evidence>
<evidence type="ECO:0000313" key="7">
    <source>
        <dbReference type="Proteomes" id="UP001527882"/>
    </source>
</evidence>
<keyword evidence="4 5" id="KW-0472">Membrane</keyword>
<evidence type="ECO:0000256" key="4">
    <source>
        <dbReference type="ARBA" id="ARBA00023136"/>
    </source>
</evidence>
<accession>A0ABT4QJW0</accession>
<dbReference type="EMBL" id="JAQAGZ010000032">
    <property type="protein sequence ID" value="MCZ8517164.1"/>
    <property type="molecule type" value="Genomic_DNA"/>
</dbReference>
<reference evidence="6 7" key="1">
    <citation type="submission" date="2022-12" db="EMBL/GenBank/DDBJ databases">
        <title>Draft genome sequence of Paenibacillus sp. dW9.</title>
        <authorList>
            <person name="Choi E.-W."/>
            <person name="Kim D.-U."/>
        </authorList>
    </citation>
    <scope>NUCLEOTIDE SEQUENCE [LARGE SCALE GENOMIC DNA]</scope>
    <source>
        <strain evidence="7">dW9</strain>
    </source>
</reference>
<name>A0ABT4QJW0_9BACL</name>
<comment type="subcellular location">
    <subcellularLocation>
        <location evidence="1">Membrane</location>
        <topology evidence="1">Multi-pass membrane protein</topology>
    </subcellularLocation>
</comment>
<evidence type="ECO:0000256" key="3">
    <source>
        <dbReference type="ARBA" id="ARBA00022989"/>
    </source>
</evidence>
<protein>
    <submittedName>
        <fullName evidence="6">Uncharacterized protein</fullName>
    </submittedName>
</protein>
<keyword evidence="3 5" id="KW-1133">Transmembrane helix</keyword>
<proteinExistence type="predicted"/>
<dbReference type="Proteomes" id="UP001527882">
    <property type="component" value="Unassembled WGS sequence"/>
</dbReference>
<keyword evidence="7" id="KW-1185">Reference proteome</keyword>
<organism evidence="6 7">
    <name type="scientific">Paenibacillus gyeongsangnamensis</name>
    <dbReference type="NCBI Taxonomy" id="3388067"/>
    <lineage>
        <taxon>Bacteria</taxon>
        <taxon>Bacillati</taxon>
        <taxon>Bacillota</taxon>
        <taxon>Bacilli</taxon>
        <taxon>Bacillales</taxon>
        <taxon>Paenibacillaceae</taxon>
        <taxon>Paenibacillus</taxon>
    </lineage>
</organism>
<feature type="transmembrane region" description="Helical" evidence="5">
    <location>
        <begin position="61"/>
        <end position="83"/>
    </location>
</feature>